<dbReference type="Proteomes" id="UP000466442">
    <property type="component" value="Linkage Group LG5"/>
</dbReference>
<proteinExistence type="predicted"/>
<comment type="caution">
    <text evidence="1">The sequence shown here is derived from an EMBL/GenBank/DDBJ whole genome shotgun (WGS) entry which is preliminary data.</text>
</comment>
<sequence>MDDIEEFPIIHVDEISISAANASAFPCGLEKVFARFGLNFIYCVRLKIYSLLSCFKNSPLSVVLNQHIVIYCTISTIV</sequence>
<evidence type="ECO:0000313" key="2">
    <source>
        <dbReference type="Proteomes" id="UP000466442"/>
    </source>
</evidence>
<keyword evidence="2" id="KW-1185">Reference proteome</keyword>
<accession>A0A6A4KCC1</accession>
<evidence type="ECO:0000313" key="1">
    <source>
        <dbReference type="EMBL" id="KAF6210626.1"/>
    </source>
</evidence>
<reference evidence="1" key="1">
    <citation type="journal article" date="2021" name="Mol. Ecol. Resour.">
        <title>Apolygus lucorum genome provides insights into omnivorousness and mesophyll feeding.</title>
        <authorList>
            <person name="Liu Y."/>
            <person name="Liu H."/>
            <person name="Wang H."/>
            <person name="Huang T."/>
            <person name="Liu B."/>
            <person name="Yang B."/>
            <person name="Yin L."/>
            <person name="Li B."/>
            <person name="Zhang Y."/>
            <person name="Zhang S."/>
            <person name="Jiang F."/>
            <person name="Zhang X."/>
            <person name="Ren Y."/>
            <person name="Wang B."/>
            <person name="Wang S."/>
            <person name="Lu Y."/>
            <person name="Wu K."/>
            <person name="Fan W."/>
            <person name="Wang G."/>
        </authorList>
    </citation>
    <scope>NUCLEOTIDE SEQUENCE</scope>
    <source>
        <strain evidence="1">12Hb</strain>
    </source>
</reference>
<protein>
    <submittedName>
        <fullName evidence="1">Uncharacterized protein</fullName>
    </submittedName>
</protein>
<name>A0A6A4KCC1_APOLU</name>
<gene>
    <name evidence="1" type="ORF">GE061_013733</name>
</gene>
<dbReference type="AlphaFoldDB" id="A0A6A4KCC1"/>
<dbReference type="EMBL" id="WIXP02000005">
    <property type="protein sequence ID" value="KAF6210626.1"/>
    <property type="molecule type" value="Genomic_DNA"/>
</dbReference>
<organism evidence="1 2">
    <name type="scientific">Apolygus lucorum</name>
    <name type="common">Small green plant bug</name>
    <name type="synonym">Lygocoris lucorum</name>
    <dbReference type="NCBI Taxonomy" id="248454"/>
    <lineage>
        <taxon>Eukaryota</taxon>
        <taxon>Metazoa</taxon>
        <taxon>Ecdysozoa</taxon>
        <taxon>Arthropoda</taxon>
        <taxon>Hexapoda</taxon>
        <taxon>Insecta</taxon>
        <taxon>Pterygota</taxon>
        <taxon>Neoptera</taxon>
        <taxon>Paraneoptera</taxon>
        <taxon>Hemiptera</taxon>
        <taxon>Heteroptera</taxon>
        <taxon>Panheteroptera</taxon>
        <taxon>Cimicomorpha</taxon>
        <taxon>Miridae</taxon>
        <taxon>Mirini</taxon>
        <taxon>Apolygus</taxon>
    </lineage>
</organism>